<dbReference type="KEGG" id="vg:10328855"/>
<name>E3SLK3_9CAUD</name>
<organism evidence="1 2">
    <name type="scientific">Synechococcus phage S-SSM7</name>
    <dbReference type="NCBI Taxonomy" id="445686"/>
    <lineage>
        <taxon>Viruses</taxon>
        <taxon>Duplodnaviria</taxon>
        <taxon>Heunggongvirae</taxon>
        <taxon>Uroviricota</taxon>
        <taxon>Caudoviricetes</taxon>
        <taxon>Pantevenvirales</taxon>
        <taxon>Kyanoviridae</taxon>
        <taxon>Lipsvirus</taxon>
        <taxon>Lipsvirus ssm7</taxon>
    </lineage>
</organism>
<keyword evidence="2" id="KW-1185">Reference proteome</keyword>
<dbReference type="Proteomes" id="UP000006527">
    <property type="component" value="Segment"/>
</dbReference>
<proteinExistence type="predicted"/>
<accession>E3SLK3</accession>
<reference evidence="1 2" key="1">
    <citation type="journal article" date="2010" name="Environ. Microbiol.">
        <title>Genomic analysis of oceanic cyanobacterial myoviruses compared with T4-like myoviruses from diverse hosts and environments.</title>
        <authorList>
            <person name="Sullivan M.B."/>
            <person name="Huang K.H."/>
            <person name="Ignacio-Espinoza J.C."/>
            <person name="Berlin A.M."/>
            <person name="Kelly L."/>
            <person name="Weigele P.R."/>
            <person name="DeFrancesco A.S."/>
            <person name="Kern S.E."/>
            <person name="Thompson L.R."/>
            <person name="Young S."/>
            <person name="Yandava C."/>
            <person name="Fu R."/>
            <person name="Krastins B."/>
            <person name="Chase M."/>
            <person name="Sarracino D."/>
            <person name="Osburne M.S."/>
            <person name="Henn M.R."/>
            <person name="Chisholm S.W."/>
        </authorList>
    </citation>
    <scope>NUCLEOTIDE SEQUENCE [LARGE SCALE GENOMIC DNA]</scope>
    <source>
        <strain evidence="1">8109-3</strain>
    </source>
</reference>
<dbReference type="OrthoDB" id="27832at10239"/>
<evidence type="ECO:0000313" key="2">
    <source>
        <dbReference type="Proteomes" id="UP000006527"/>
    </source>
</evidence>
<evidence type="ECO:0008006" key="3">
    <source>
        <dbReference type="Google" id="ProtNLM"/>
    </source>
</evidence>
<dbReference type="EMBL" id="GU071098">
    <property type="protein sequence ID" value="ADO98351.1"/>
    <property type="molecule type" value="Genomic_DNA"/>
</dbReference>
<sequence>MAKVTYRGVSYDSEEYNAKVLKEAAQKQRHELMYRGIKVERKFASKS</sequence>
<dbReference type="RefSeq" id="YP_004324338.1">
    <property type="nucleotide sequence ID" value="NC_015287.1"/>
</dbReference>
<gene>
    <name evidence="1" type="ORF">SSSM7_290</name>
</gene>
<dbReference type="GeneID" id="10328855"/>
<evidence type="ECO:0000313" key="1">
    <source>
        <dbReference type="EMBL" id="ADO98351.1"/>
    </source>
</evidence>
<protein>
    <recommendedName>
        <fullName evidence="3">DUF4278 domain-containing protein</fullName>
    </recommendedName>
</protein>